<proteinExistence type="predicted"/>
<dbReference type="EMBL" id="AP023092">
    <property type="protein sequence ID" value="BCE33595.1"/>
    <property type="molecule type" value="Genomic_DNA"/>
</dbReference>
<reference evidence="2" key="1">
    <citation type="submission" date="2020-05" db="EMBL/GenBank/DDBJ databases">
        <title>Complete genome sequence of Bradyrhizobium diazoefficiens XF2 isolated from soybean nodule.</title>
        <authorList>
            <person name="Noda R."/>
            <person name="Kakizaki K."/>
            <person name="Minamisawa K."/>
        </authorList>
    </citation>
    <scope>NUCLEOTIDE SEQUENCE</scope>
    <source>
        <strain evidence="2">XF2</strain>
    </source>
</reference>
<evidence type="ECO:0000256" key="1">
    <source>
        <dbReference type="SAM" id="MobiDB-lite"/>
    </source>
</evidence>
<name>A0A809Y450_9BRAD</name>
<accession>A0A809Y450</accession>
<dbReference type="EMBL" id="AP023097">
    <property type="protein sequence ID" value="BCE77209.1"/>
    <property type="molecule type" value="Genomic_DNA"/>
</dbReference>
<evidence type="ECO:0000313" key="2">
    <source>
        <dbReference type="EMBL" id="BCE33595.1"/>
    </source>
</evidence>
<organism evidence="2">
    <name type="scientific">Bradyrhizobium diazoefficiens</name>
    <dbReference type="NCBI Taxonomy" id="1355477"/>
    <lineage>
        <taxon>Bacteria</taxon>
        <taxon>Pseudomonadati</taxon>
        <taxon>Pseudomonadota</taxon>
        <taxon>Alphaproteobacteria</taxon>
        <taxon>Hyphomicrobiales</taxon>
        <taxon>Nitrobacteraceae</taxon>
        <taxon>Bradyrhizobium</taxon>
    </lineage>
</organism>
<dbReference type="AlphaFoldDB" id="A0A809Y450"/>
<sequence length="80" mass="8440">MGMDSSAFMVLPPVFGNVPSVTGSGLAAPLSQSLETTIRRTRRSVAQFIAQYRTDGQYGMSKGTNGAPMTTSAILRKPSS</sequence>
<feature type="compositionally biased region" description="Polar residues" evidence="1">
    <location>
        <begin position="62"/>
        <end position="80"/>
    </location>
</feature>
<protein>
    <submittedName>
        <fullName evidence="2">Uncharacterized protein</fullName>
    </submittedName>
</protein>
<reference evidence="3" key="2">
    <citation type="submission" date="2020-05" db="EMBL/GenBank/DDBJ databases">
        <title>Complete genome sequence of Bradyrhizobium diazoefficiens XF8 isolated from soybean nodule.</title>
        <authorList>
            <person name="Noda R."/>
            <person name="Kakizaki K."/>
            <person name="Minamisawa K."/>
        </authorList>
    </citation>
    <scope>NUCLEOTIDE SEQUENCE</scope>
    <source>
        <strain evidence="3">XF8</strain>
    </source>
</reference>
<feature type="region of interest" description="Disordered" evidence="1">
    <location>
        <begin position="59"/>
        <end position="80"/>
    </location>
</feature>
<evidence type="ECO:0000313" key="3">
    <source>
        <dbReference type="EMBL" id="BCE77209.1"/>
    </source>
</evidence>
<gene>
    <name evidence="2" type="ORF">XF2B_73640</name>
    <name evidence="3" type="ORF">XF8B_73200</name>
</gene>